<reference evidence="2" key="3">
    <citation type="submission" date="2023-10" db="EMBL/GenBank/DDBJ databases">
        <authorList>
            <person name="Picardeau M."/>
            <person name="Thibeaux R."/>
        </authorList>
    </citation>
    <scope>NUCLEOTIDE SEQUENCE</scope>
    <source>
        <strain evidence="2">ATI7-C-A5</strain>
    </source>
</reference>
<evidence type="ECO:0000313" key="2">
    <source>
        <dbReference type="EMBL" id="MDV6234088.1"/>
    </source>
</evidence>
<name>A0A2N0BA10_9LEPT</name>
<feature type="region of interest" description="Disordered" evidence="1">
    <location>
        <begin position="41"/>
        <end position="96"/>
    </location>
</feature>
<feature type="compositionally biased region" description="Basic and acidic residues" evidence="1">
    <location>
        <begin position="57"/>
        <end position="88"/>
    </location>
</feature>
<dbReference type="AlphaFoldDB" id="A0A2N0BA10"/>
<organism evidence="3">
    <name type="scientific">Leptospira ellisii</name>
    <dbReference type="NCBI Taxonomy" id="2023197"/>
    <lineage>
        <taxon>Bacteria</taxon>
        <taxon>Pseudomonadati</taxon>
        <taxon>Spirochaetota</taxon>
        <taxon>Spirochaetia</taxon>
        <taxon>Leptospirales</taxon>
        <taxon>Leptospiraceae</taxon>
        <taxon>Leptospira</taxon>
    </lineage>
</organism>
<gene>
    <name evidence="2" type="ORF">CH379_000365</name>
    <name evidence="3" type="ORF">CH379_08440</name>
</gene>
<accession>A0A2N0BLA3</accession>
<dbReference type="EMBL" id="NPEF02000001">
    <property type="protein sequence ID" value="MDV6234088.1"/>
    <property type="molecule type" value="Genomic_DNA"/>
</dbReference>
<dbReference type="Proteomes" id="UP000232122">
    <property type="component" value="Unassembled WGS sequence"/>
</dbReference>
<reference evidence="3" key="1">
    <citation type="submission" date="2017-07" db="EMBL/GenBank/DDBJ databases">
        <title>Leptospira spp. isolated from tropical soils.</title>
        <authorList>
            <person name="Thibeaux R."/>
            <person name="Iraola G."/>
            <person name="Ferres I."/>
            <person name="Bierque E."/>
            <person name="Girault D."/>
            <person name="Soupe-Gilbert M.-E."/>
            <person name="Picardeau M."/>
            <person name="Goarant C."/>
        </authorList>
    </citation>
    <scope>NUCLEOTIDE SEQUENCE [LARGE SCALE GENOMIC DNA]</scope>
    <source>
        <strain evidence="3">ATI7-C-A5</strain>
    </source>
</reference>
<dbReference type="OrthoDB" id="335839at2"/>
<evidence type="ECO:0000256" key="1">
    <source>
        <dbReference type="SAM" id="MobiDB-lite"/>
    </source>
</evidence>
<dbReference type="EMBL" id="NPEF01000068">
    <property type="protein sequence ID" value="PJZ93336.1"/>
    <property type="molecule type" value="Genomic_DNA"/>
</dbReference>
<reference evidence="2 4" key="2">
    <citation type="journal article" date="2018" name="Microb. Genom.">
        <title>Deciphering the unexplored Leptospira diversity from soils uncovers genomic evolution to virulence.</title>
        <authorList>
            <person name="Thibeaux R."/>
            <person name="Iraola G."/>
            <person name="Ferres I."/>
            <person name="Bierque E."/>
            <person name="Girault D."/>
            <person name="Soupe-Gilbert M.E."/>
            <person name="Picardeau M."/>
            <person name="Goarant C."/>
        </authorList>
    </citation>
    <scope>NUCLEOTIDE SEQUENCE [LARGE SCALE GENOMIC DNA]</scope>
    <source>
        <strain evidence="2 4">ATI7-C-A5</strain>
    </source>
</reference>
<keyword evidence="4" id="KW-1185">Reference proteome</keyword>
<evidence type="ECO:0000313" key="4">
    <source>
        <dbReference type="Proteomes" id="UP000232122"/>
    </source>
</evidence>
<protein>
    <submittedName>
        <fullName evidence="3">Uncharacterized protein</fullName>
    </submittedName>
</protein>
<dbReference type="RefSeq" id="WP_100746747.1">
    <property type="nucleotide sequence ID" value="NZ_NPEF02000001.1"/>
</dbReference>
<evidence type="ECO:0000313" key="3">
    <source>
        <dbReference type="EMBL" id="PJZ93336.1"/>
    </source>
</evidence>
<proteinExistence type="predicted"/>
<comment type="caution">
    <text evidence="3">The sequence shown here is derived from an EMBL/GenBank/DDBJ whole genome shotgun (WGS) entry which is preliminary data.</text>
</comment>
<sequence>MPEFDSIDLMNYAVYGNEQDPEWADIRNYIKSSASAQRELEELKRSIPTNARKRREPLRPQDSGRERTYSQESASDARDSNSPEEKKKWWSIFTGE</sequence>
<accession>A0A2N0BA10</accession>